<feature type="region of interest" description="Disordered" evidence="1">
    <location>
        <begin position="237"/>
        <end position="266"/>
    </location>
</feature>
<feature type="domain" description="Probable zinc-ribbon" evidence="2">
    <location>
        <begin position="283"/>
        <end position="325"/>
    </location>
</feature>
<feature type="compositionally biased region" description="Polar residues" evidence="1">
    <location>
        <begin position="248"/>
        <end position="265"/>
    </location>
</feature>
<gene>
    <name evidence="3" type="ORF">KSP40_PGU016293</name>
</gene>
<dbReference type="PANTHER" id="PTHR31105">
    <property type="entry name" value="EXTRA-LARGE G-PROTEIN-LIKE"/>
    <property type="match status" value="1"/>
</dbReference>
<evidence type="ECO:0000313" key="3">
    <source>
        <dbReference type="EMBL" id="KAK8960008.1"/>
    </source>
</evidence>
<keyword evidence="4" id="KW-1185">Reference proteome</keyword>
<dbReference type="Proteomes" id="UP001412067">
    <property type="component" value="Unassembled WGS sequence"/>
</dbReference>
<dbReference type="InterPro" id="IPR040244">
    <property type="entry name" value="EDR4-like"/>
</dbReference>
<sequence>MPSVNSTKVLSNIYYLDNIFKTFRKKIRTALYEPGSLGRVMMNSSKDYELSEEKTFAVSDSFDDSIKEKFGSFLYECSAHSLNQEVKNSSDQTIQEDNDSLNSSYPHEQSPESLELDGMTIEDVVNGGPEALTTTSPQPHDATFSSLNQDQQYLISQTRMASNSIETSKDPSSISKSKVAEQLVKFCYSEKDDQVKILQEVDELKFEVQRLFTATADGSQSSEFSIKVTHFKGKLPSEKHPPLIGEARNSSDGGSRSWKETQILQSKHERPQTAKCHCRPFSGGAPFVICCRCYKLLQLPADFLVSAEKIQKLRCGGCSEVLKYTFRPRTQSTHQTTAVKR</sequence>
<comment type="caution">
    <text evidence="3">The sequence shown here is derived from an EMBL/GenBank/DDBJ whole genome shotgun (WGS) entry which is preliminary data.</text>
</comment>
<dbReference type="InterPro" id="IPR021480">
    <property type="entry name" value="Zinc_ribbon_12"/>
</dbReference>
<feature type="region of interest" description="Disordered" evidence="1">
    <location>
        <begin position="86"/>
        <end position="114"/>
    </location>
</feature>
<protein>
    <recommendedName>
        <fullName evidence="2">Probable zinc-ribbon domain-containing protein</fullName>
    </recommendedName>
</protein>
<proteinExistence type="predicted"/>
<evidence type="ECO:0000256" key="1">
    <source>
        <dbReference type="SAM" id="MobiDB-lite"/>
    </source>
</evidence>
<dbReference type="EMBL" id="JBBWWR010000011">
    <property type="protein sequence ID" value="KAK8960008.1"/>
    <property type="molecule type" value="Genomic_DNA"/>
</dbReference>
<evidence type="ECO:0000259" key="2">
    <source>
        <dbReference type="Pfam" id="PF11331"/>
    </source>
</evidence>
<organism evidence="3 4">
    <name type="scientific">Platanthera guangdongensis</name>
    <dbReference type="NCBI Taxonomy" id="2320717"/>
    <lineage>
        <taxon>Eukaryota</taxon>
        <taxon>Viridiplantae</taxon>
        <taxon>Streptophyta</taxon>
        <taxon>Embryophyta</taxon>
        <taxon>Tracheophyta</taxon>
        <taxon>Spermatophyta</taxon>
        <taxon>Magnoliopsida</taxon>
        <taxon>Liliopsida</taxon>
        <taxon>Asparagales</taxon>
        <taxon>Orchidaceae</taxon>
        <taxon>Orchidoideae</taxon>
        <taxon>Orchideae</taxon>
        <taxon>Orchidinae</taxon>
        <taxon>Platanthera</taxon>
    </lineage>
</organism>
<dbReference type="Pfam" id="PF11331">
    <property type="entry name" value="Zn_ribbon_12"/>
    <property type="match status" value="1"/>
</dbReference>
<name>A0ABR2MAP2_9ASPA</name>
<reference evidence="3 4" key="1">
    <citation type="journal article" date="2022" name="Nat. Plants">
        <title>Genomes of leafy and leafless Platanthera orchids illuminate the evolution of mycoheterotrophy.</title>
        <authorList>
            <person name="Li M.H."/>
            <person name="Liu K.W."/>
            <person name="Li Z."/>
            <person name="Lu H.C."/>
            <person name="Ye Q.L."/>
            <person name="Zhang D."/>
            <person name="Wang J.Y."/>
            <person name="Li Y.F."/>
            <person name="Zhong Z.M."/>
            <person name="Liu X."/>
            <person name="Yu X."/>
            <person name="Liu D.K."/>
            <person name="Tu X.D."/>
            <person name="Liu B."/>
            <person name="Hao Y."/>
            <person name="Liao X.Y."/>
            <person name="Jiang Y.T."/>
            <person name="Sun W.H."/>
            <person name="Chen J."/>
            <person name="Chen Y.Q."/>
            <person name="Ai Y."/>
            <person name="Zhai J.W."/>
            <person name="Wu S.S."/>
            <person name="Zhou Z."/>
            <person name="Hsiao Y.Y."/>
            <person name="Wu W.L."/>
            <person name="Chen Y.Y."/>
            <person name="Lin Y.F."/>
            <person name="Hsu J.L."/>
            <person name="Li C.Y."/>
            <person name="Wang Z.W."/>
            <person name="Zhao X."/>
            <person name="Zhong W.Y."/>
            <person name="Ma X.K."/>
            <person name="Ma L."/>
            <person name="Huang J."/>
            <person name="Chen G.Z."/>
            <person name="Huang M.Z."/>
            <person name="Huang L."/>
            <person name="Peng D.H."/>
            <person name="Luo Y.B."/>
            <person name="Zou S.Q."/>
            <person name="Chen S.P."/>
            <person name="Lan S."/>
            <person name="Tsai W.C."/>
            <person name="Van de Peer Y."/>
            <person name="Liu Z.J."/>
        </authorList>
    </citation>
    <scope>NUCLEOTIDE SEQUENCE [LARGE SCALE GENOMIC DNA]</scope>
    <source>
        <strain evidence="3">Lor288</strain>
    </source>
</reference>
<accession>A0ABR2MAP2</accession>
<dbReference type="PANTHER" id="PTHR31105:SF38">
    <property type="entry name" value="PROTEIN ENHANCED DISEASE RESISTANCE 4"/>
    <property type="match status" value="1"/>
</dbReference>
<evidence type="ECO:0000313" key="4">
    <source>
        <dbReference type="Proteomes" id="UP001412067"/>
    </source>
</evidence>